<organism evidence="9 10">
    <name type="scientific">Neolewinella agarilytica</name>
    <dbReference type="NCBI Taxonomy" id="478744"/>
    <lineage>
        <taxon>Bacteria</taxon>
        <taxon>Pseudomonadati</taxon>
        <taxon>Bacteroidota</taxon>
        <taxon>Saprospiria</taxon>
        <taxon>Saprospirales</taxon>
        <taxon>Lewinellaceae</taxon>
        <taxon>Neolewinella</taxon>
    </lineage>
</organism>
<evidence type="ECO:0000256" key="3">
    <source>
        <dbReference type="ARBA" id="ARBA00022825"/>
    </source>
</evidence>
<evidence type="ECO:0000313" key="10">
    <source>
        <dbReference type="Proteomes" id="UP000199021"/>
    </source>
</evidence>
<comment type="similarity">
    <text evidence="5">Belongs to the peptidase S8 family.</text>
</comment>
<keyword evidence="3 5" id="KW-0720">Serine protease</keyword>
<dbReference type="InterPro" id="IPR026444">
    <property type="entry name" value="Secre_tail"/>
</dbReference>
<name>A0A1H9DPU8_9BACT</name>
<dbReference type="STRING" id="478744.SAMN05444359_10689"/>
<evidence type="ECO:0000256" key="6">
    <source>
        <dbReference type="SAM" id="SignalP"/>
    </source>
</evidence>
<dbReference type="PRINTS" id="PR00723">
    <property type="entry name" value="SUBTILISIN"/>
</dbReference>
<evidence type="ECO:0000256" key="4">
    <source>
        <dbReference type="PIRSR" id="PIRSR615500-1"/>
    </source>
</evidence>
<dbReference type="SUPFAM" id="SSF52743">
    <property type="entry name" value="Subtilisin-like"/>
    <property type="match status" value="1"/>
</dbReference>
<evidence type="ECO:0000256" key="1">
    <source>
        <dbReference type="ARBA" id="ARBA00022670"/>
    </source>
</evidence>
<dbReference type="GO" id="GO:0005886">
    <property type="term" value="C:plasma membrane"/>
    <property type="evidence" value="ECO:0007669"/>
    <property type="project" value="TreeGrafter"/>
</dbReference>
<dbReference type="Gene3D" id="2.60.120.1290">
    <property type="match status" value="1"/>
</dbReference>
<protein>
    <submittedName>
        <fullName evidence="9">Por secretion system C-terminal sorting domain-containing protein</fullName>
    </submittedName>
</protein>
<feature type="active site" description="Charge relay system" evidence="4 5">
    <location>
        <position position="52"/>
    </location>
</feature>
<dbReference type="InterPro" id="IPR015500">
    <property type="entry name" value="Peptidase_S8_subtilisin-rel"/>
</dbReference>
<feature type="signal peptide" evidence="6">
    <location>
        <begin position="1"/>
        <end position="21"/>
    </location>
</feature>
<feature type="domain" description="Peptidase S8/S53" evidence="7">
    <location>
        <begin position="43"/>
        <end position="151"/>
    </location>
</feature>
<dbReference type="EMBL" id="FOFB01000006">
    <property type="protein sequence ID" value="SEQ15525.1"/>
    <property type="molecule type" value="Genomic_DNA"/>
</dbReference>
<dbReference type="InterPro" id="IPR000209">
    <property type="entry name" value="Peptidase_S8/S53_dom"/>
</dbReference>
<feature type="domain" description="Secretion system C-terminal sorting" evidence="8">
    <location>
        <begin position="550"/>
        <end position="621"/>
    </location>
</feature>
<dbReference type="FunCoup" id="A0A1H9DPU8">
    <property type="interactions" value="15"/>
</dbReference>
<feature type="active site" description="Charge relay system" evidence="4 5">
    <location>
        <position position="115"/>
    </location>
</feature>
<reference evidence="10" key="1">
    <citation type="submission" date="2016-10" db="EMBL/GenBank/DDBJ databases">
        <authorList>
            <person name="Varghese N."/>
            <person name="Submissions S."/>
        </authorList>
    </citation>
    <scope>NUCLEOTIDE SEQUENCE [LARGE SCALE GENOMIC DNA]</scope>
    <source>
        <strain evidence="10">DSM 24740</strain>
    </source>
</reference>
<keyword evidence="10" id="KW-1185">Reference proteome</keyword>
<sequence>MNKSFLLPLLLLIPLCTCVSAQGTRAAQEVKLDEAYAAHNVSGEGVLVVMIDRGIDYHHPAYLNADGTTRLAYVFDMINGNDGNPYGVGQILDRAAINNDLMTDGPPLSNDNHGHGTATTGIIAGNGGGSDGSDQFTGVAPEATIISIKLVQDGFPAAGGSPGEAGFFNPDYIAIALQFAADKIAELGLPSVTLMNIGSIGGPTDGTGTVGRAIADFAANHAFVCGVGDDGGADNVARGNIAQTGNGAIVDIRFEKLTDGNMDVGLWYDAGDRFEARLITPGGTTLTPGVPNNNNRTSDTGENATIWHNGSNADFWGSTGNRREVFTRIASGTGVYTLRLIGITVNDGGFIATMNPSRYNLNNRFLDFGTNEGSINDYSASPGVISPTDYVLDPSWTSPVGAFSITGQGAPGDIWVGSSKGPTHDGRLGIDFGAPGEVLFGPYSPGSFYSRAVSNTIAGTNGMYGIQNAVSAAAPLTTGVIALMLELDPTLSPAEVLDILQQTARSDNFTGNTPNNTWGHGKLDAKAALDEVNRLVRTDDLRSTAVYATISPNPADDIVSVAVPEGVTIRAMTVFDIVGREVFNSQAKSVSSGALPLGHLMAGTYFLNVQTDHGVAVKRFIKR</sequence>
<evidence type="ECO:0000259" key="7">
    <source>
        <dbReference type="Pfam" id="PF00082"/>
    </source>
</evidence>
<keyword evidence="6" id="KW-0732">Signal</keyword>
<accession>A0A1H9DPU8</accession>
<feature type="chain" id="PRO_5011440401" evidence="6">
    <location>
        <begin position="22"/>
        <end position="623"/>
    </location>
</feature>
<dbReference type="GO" id="GO:0016485">
    <property type="term" value="P:protein processing"/>
    <property type="evidence" value="ECO:0007669"/>
    <property type="project" value="TreeGrafter"/>
</dbReference>
<proteinExistence type="inferred from homology"/>
<dbReference type="RefSeq" id="WP_175489274.1">
    <property type="nucleotide sequence ID" value="NZ_FOFB01000006.1"/>
</dbReference>
<dbReference type="Pfam" id="PF18962">
    <property type="entry name" value="Por_Secre_tail"/>
    <property type="match status" value="1"/>
</dbReference>
<dbReference type="Gene3D" id="3.40.50.200">
    <property type="entry name" value="Peptidase S8/S53 domain"/>
    <property type="match status" value="1"/>
</dbReference>
<keyword evidence="2 5" id="KW-0378">Hydrolase</keyword>
<dbReference type="Pfam" id="PF00082">
    <property type="entry name" value="Peptidase_S8"/>
    <property type="match status" value="2"/>
</dbReference>
<feature type="active site" description="Charge relay system" evidence="4 5">
    <location>
        <position position="471"/>
    </location>
</feature>
<evidence type="ECO:0000259" key="8">
    <source>
        <dbReference type="Pfam" id="PF18962"/>
    </source>
</evidence>
<dbReference type="PROSITE" id="PS51892">
    <property type="entry name" value="SUBTILASE"/>
    <property type="match status" value="1"/>
</dbReference>
<feature type="domain" description="Peptidase S8/S53" evidence="7">
    <location>
        <begin position="409"/>
        <end position="521"/>
    </location>
</feature>
<evidence type="ECO:0000256" key="2">
    <source>
        <dbReference type="ARBA" id="ARBA00022801"/>
    </source>
</evidence>
<evidence type="ECO:0000256" key="5">
    <source>
        <dbReference type="PROSITE-ProRule" id="PRU01240"/>
    </source>
</evidence>
<dbReference type="InParanoid" id="A0A1H9DPU8"/>
<dbReference type="AlphaFoldDB" id="A0A1H9DPU8"/>
<dbReference type="InterPro" id="IPR036852">
    <property type="entry name" value="Peptidase_S8/S53_dom_sf"/>
</dbReference>
<evidence type="ECO:0000313" key="9">
    <source>
        <dbReference type="EMBL" id="SEQ15525.1"/>
    </source>
</evidence>
<keyword evidence="1 5" id="KW-0645">Protease</keyword>
<dbReference type="PANTHER" id="PTHR42884">
    <property type="entry name" value="PROPROTEIN CONVERTASE SUBTILISIN/KEXIN-RELATED"/>
    <property type="match status" value="1"/>
</dbReference>
<gene>
    <name evidence="9" type="ORF">SAMN05444359_10689</name>
</gene>
<dbReference type="Proteomes" id="UP000199021">
    <property type="component" value="Unassembled WGS sequence"/>
</dbReference>
<dbReference type="GO" id="GO:0004252">
    <property type="term" value="F:serine-type endopeptidase activity"/>
    <property type="evidence" value="ECO:0007669"/>
    <property type="project" value="UniProtKB-UniRule"/>
</dbReference>
<dbReference type="PANTHER" id="PTHR42884:SF14">
    <property type="entry name" value="NEUROENDOCRINE CONVERTASE 1"/>
    <property type="match status" value="1"/>
</dbReference>
<dbReference type="NCBIfam" id="TIGR04183">
    <property type="entry name" value="Por_Secre_tail"/>
    <property type="match status" value="1"/>
</dbReference>